<protein>
    <recommendedName>
        <fullName evidence="2">aldehyde dehydrogenase (NAD(+))</fullName>
        <ecNumber evidence="2">1.2.1.3</ecNumber>
    </recommendedName>
</protein>
<dbReference type="EC" id="1.2.1.3" evidence="2"/>
<comment type="catalytic activity">
    <reaction evidence="3">
        <text>an aldehyde + NAD(+) + H2O = a carboxylate + NADH + 2 H(+)</text>
        <dbReference type="Rhea" id="RHEA:16185"/>
        <dbReference type="ChEBI" id="CHEBI:15377"/>
        <dbReference type="ChEBI" id="CHEBI:15378"/>
        <dbReference type="ChEBI" id="CHEBI:17478"/>
        <dbReference type="ChEBI" id="CHEBI:29067"/>
        <dbReference type="ChEBI" id="CHEBI:57540"/>
        <dbReference type="ChEBI" id="CHEBI:57945"/>
        <dbReference type="EC" id="1.2.1.3"/>
    </reaction>
</comment>
<dbReference type="GO" id="GO:0004029">
    <property type="term" value="F:aldehyde dehydrogenase (NAD+) activity"/>
    <property type="evidence" value="ECO:0007669"/>
    <property type="project" value="UniProtKB-EC"/>
</dbReference>
<dbReference type="PANTHER" id="PTHR11699">
    <property type="entry name" value="ALDEHYDE DEHYDROGENASE-RELATED"/>
    <property type="match status" value="1"/>
</dbReference>
<dbReference type="Pfam" id="PF00171">
    <property type="entry name" value="Aldedh"/>
    <property type="match status" value="2"/>
</dbReference>
<feature type="domain" description="Aldehyde dehydrogenase" evidence="4">
    <location>
        <begin position="125"/>
        <end position="187"/>
    </location>
</feature>
<comment type="similarity">
    <text evidence="1">Belongs to the aldehyde dehydrogenase family.</text>
</comment>
<gene>
    <name evidence="5" type="ORF">PV06_11069</name>
</gene>
<dbReference type="InterPro" id="IPR015590">
    <property type="entry name" value="Aldehyde_DH_dom"/>
</dbReference>
<dbReference type="Gene3D" id="3.40.309.10">
    <property type="entry name" value="Aldehyde Dehydrogenase, Chain A, domain 2"/>
    <property type="match status" value="2"/>
</dbReference>
<name>A0A0D2D0G7_9EURO</name>
<dbReference type="InterPro" id="IPR016161">
    <property type="entry name" value="Ald_DH/histidinol_DH"/>
</dbReference>
<dbReference type="VEuPathDB" id="FungiDB:PV06_11069"/>
<evidence type="ECO:0000259" key="4">
    <source>
        <dbReference type="Pfam" id="PF00171"/>
    </source>
</evidence>
<evidence type="ECO:0000313" key="6">
    <source>
        <dbReference type="Proteomes" id="UP000053342"/>
    </source>
</evidence>
<feature type="domain" description="Aldehyde dehydrogenase" evidence="4">
    <location>
        <begin position="10"/>
        <end position="116"/>
    </location>
</feature>
<dbReference type="GeneID" id="27363143"/>
<dbReference type="Gene3D" id="3.40.605.10">
    <property type="entry name" value="Aldehyde Dehydrogenase, Chain A, domain 1"/>
    <property type="match status" value="1"/>
</dbReference>
<proteinExistence type="inferred from homology"/>
<evidence type="ECO:0000256" key="2">
    <source>
        <dbReference type="ARBA" id="ARBA00024226"/>
    </source>
</evidence>
<dbReference type="HOGENOM" id="CLU_1366262_0_0_1"/>
<dbReference type="InterPro" id="IPR016163">
    <property type="entry name" value="Ald_DH_C"/>
</dbReference>
<evidence type="ECO:0000256" key="3">
    <source>
        <dbReference type="ARBA" id="ARBA00049194"/>
    </source>
</evidence>
<evidence type="ECO:0000256" key="1">
    <source>
        <dbReference type="ARBA" id="ARBA00009986"/>
    </source>
</evidence>
<dbReference type="AlphaFoldDB" id="A0A0D2D0G7"/>
<keyword evidence="6" id="KW-1185">Reference proteome</keyword>
<evidence type="ECO:0000313" key="5">
    <source>
        <dbReference type="EMBL" id="KIW36783.1"/>
    </source>
</evidence>
<dbReference type="OrthoDB" id="310895at2759"/>
<organism evidence="5 6">
    <name type="scientific">Exophiala oligosperma</name>
    <dbReference type="NCBI Taxonomy" id="215243"/>
    <lineage>
        <taxon>Eukaryota</taxon>
        <taxon>Fungi</taxon>
        <taxon>Dikarya</taxon>
        <taxon>Ascomycota</taxon>
        <taxon>Pezizomycotina</taxon>
        <taxon>Eurotiomycetes</taxon>
        <taxon>Chaetothyriomycetidae</taxon>
        <taxon>Chaetothyriales</taxon>
        <taxon>Herpotrichiellaceae</taxon>
        <taxon>Exophiala</taxon>
    </lineage>
</organism>
<sequence length="200" mass="21554">MRGIEHWQLYSALKFVELVQDLFPPGVIQALTGDDRLGPQMCQHAGIQKISFTGSIKTGKAIMTAAAPTLKRLTLELGGNGASIICPDVDISKTAVQVAIGSFTNSGQYCLASERIADENKDGNGISLGPVQNAMQYGIVRGFIQDCRDKGYNFALGSDTGSESSFMLKPTVVDNPPDDSIIVKEEPVWYILALPDPFDN</sequence>
<dbReference type="STRING" id="215243.A0A0D2D0G7"/>
<dbReference type="EMBL" id="KN847349">
    <property type="protein sequence ID" value="KIW36783.1"/>
    <property type="molecule type" value="Genomic_DNA"/>
</dbReference>
<dbReference type="Proteomes" id="UP000053342">
    <property type="component" value="Unassembled WGS sequence"/>
</dbReference>
<accession>A0A0D2D0G7</accession>
<dbReference type="SUPFAM" id="SSF53720">
    <property type="entry name" value="ALDH-like"/>
    <property type="match status" value="1"/>
</dbReference>
<dbReference type="InterPro" id="IPR016162">
    <property type="entry name" value="Ald_DH_N"/>
</dbReference>
<dbReference type="RefSeq" id="XP_016256999.1">
    <property type="nucleotide sequence ID" value="XM_016412686.1"/>
</dbReference>
<reference evidence="5 6" key="1">
    <citation type="submission" date="2015-01" db="EMBL/GenBank/DDBJ databases">
        <title>The Genome Sequence of Exophiala oligosperma CBS72588.</title>
        <authorList>
            <consortium name="The Broad Institute Genomics Platform"/>
            <person name="Cuomo C."/>
            <person name="de Hoog S."/>
            <person name="Gorbushina A."/>
            <person name="Stielow B."/>
            <person name="Teixiera M."/>
            <person name="Abouelleil A."/>
            <person name="Chapman S.B."/>
            <person name="Priest M."/>
            <person name="Young S.K."/>
            <person name="Wortman J."/>
            <person name="Nusbaum C."/>
            <person name="Birren B."/>
        </authorList>
    </citation>
    <scope>NUCLEOTIDE SEQUENCE [LARGE SCALE GENOMIC DNA]</scope>
    <source>
        <strain evidence="5 6">CBS 72588</strain>
    </source>
</reference>